<sequence>MLNKKPRNIYKYYSEYIVKKLECLPLEHQIDILKLYDVHPIILDFDGLLLNLYPLLSTIDHDYYCIYDSKECKEELNDILNSEEIKLILSKTERVDIINNTTLIYKE</sequence>
<evidence type="ECO:0000313" key="1">
    <source>
        <dbReference type="EMBL" id="KAF7682836.1"/>
    </source>
</evidence>
<keyword evidence="2" id="KW-1185">Reference proteome</keyword>
<reference evidence="1 2" key="1">
    <citation type="submission" date="2019-01" db="EMBL/GenBank/DDBJ databases">
        <title>Genomes sequencing and comparative genomics of infectious freshwater microsporidia, Cucumispora dikerogammari and Thelohania contejeani.</title>
        <authorList>
            <person name="Cormier A."/>
            <person name="Giraud I."/>
            <person name="Wattier R."/>
            <person name="Teixeira M."/>
            <person name="Grandjean F."/>
            <person name="Rigaud T."/>
            <person name="Cordaux R."/>
        </authorList>
    </citation>
    <scope>NUCLEOTIDE SEQUENCE [LARGE SCALE GENOMIC DNA]</scope>
    <source>
        <strain evidence="1">T1</strain>
        <tissue evidence="1">Spores</tissue>
    </source>
</reference>
<evidence type="ECO:0000313" key="2">
    <source>
        <dbReference type="Proteomes" id="UP001516464"/>
    </source>
</evidence>
<comment type="caution">
    <text evidence="1">The sequence shown here is derived from an EMBL/GenBank/DDBJ whole genome shotgun (WGS) entry which is preliminary data.</text>
</comment>
<gene>
    <name evidence="1" type="ORF">TCON_1950</name>
</gene>
<name>A0ABQ7HXG7_9MICR</name>
<dbReference type="EMBL" id="SBIQ01000172">
    <property type="protein sequence ID" value="KAF7682836.1"/>
    <property type="molecule type" value="Genomic_DNA"/>
</dbReference>
<protein>
    <submittedName>
        <fullName evidence="1">Uncharacterized protein</fullName>
    </submittedName>
</protein>
<accession>A0ABQ7HXG7</accession>
<organism evidence="1 2">
    <name type="scientific">Astathelohania contejeani</name>
    <dbReference type="NCBI Taxonomy" id="164912"/>
    <lineage>
        <taxon>Eukaryota</taxon>
        <taxon>Fungi</taxon>
        <taxon>Fungi incertae sedis</taxon>
        <taxon>Microsporidia</taxon>
        <taxon>Astathelohaniidae</taxon>
        <taxon>Astathelohania</taxon>
    </lineage>
</organism>
<dbReference type="Proteomes" id="UP001516464">
    <property type="component" value="Unassembled WGS sequence"/>
</dbReference>
<proteinExistence type="predicted"/>